<dbReference type="Pfam" id="PF13460">
    <property type="entry name" value="NAD_binding_10"/>
    <property type="match status" value="1"/>
</dbReference>
<feature type="domain" description="NAD(P)-binding" evidence="1">
    <location>
        <begin position="7"/>
        <end position="190"/>
    </location>
</feature>
<sequence>MKLFVLGATGRTGHQFVDQAIEHGHDVTAFVREQKKLIPTPQLEIIEGDVTDSAALTEALTGHDAVVSCLGTDLSDPDFLASVTDALVPAMKANGVSRIVYLASAGIDKEIPGIAGTVVTFMLRKPLRDHRAAVDLWRNSSFDYTIVRPMQLTDGPRTSVYRTSVDSIPDNGKQISRADVAQFMLDAIEEQHSIRQSVGLAY</sequence>
<dbReference type="SUPFAM" id="SSF51735">
    <property type="entry name" value="NAD(P)-binding Rossmann-fold domains"/>
    <property type="match status" value="1"/>
</dbReference>
<dbReference type="InterPro" id="IPR036291">
    <property type="entry name" value="NAD(P)-bd_dom_sf"/>
</dbReference>
<accession>A0A377FYL2</accession>
<dbReference type="InterPro" id="IPR051606">
    <property type="entry name" value="Polyketide_Oxido-like"/>
</dbReference>
<dbReference type="PANTHER" id="PTHR43355:SF2">
    <property type="entry name" value="FLAVIN REDUCTASE (NADPH)"/>
    <property type="match status" value="1"/>
</dbReference>
<proteinExistence type="predicted"/>
<evidence type="ECO:0000313" key="3">
    <source>
        <dbReference type="Proteomes" id="UP000254060"/>
    </source>
</evidence>
<dbReference type="GO" id="GO:0016646">
    <property type="term" value="F:oxidoreductase activity, acting on the CH-NH group of donors, NAD or NADP as acceptor"/>
    <property type="evidence" value="ECO:0007669"/>
    <property type="project" value="TreeGrafter"/>
</dbReference>
<dbReference type="RefSeq" id="WP_024370889.1">
    <property type="nucleotide sequence ID" value="NZ_UGGP01000001.1"/>
</dbReference>
<dbReference type="InterPro" id="IPR016040">
    <property type="entry name" value="NAD(P)-bd_dom"/>
</dbReference>
<organism evidence="2 3">
    <name type="scientific">Exiguobacterium aurantiacum</name>
    <dbReference type="NCBI Taxonomy" id="33987"/>
    <lineage>
        <taxon>Bacteria</taxon>
        <taxon>Bacillati</taxon>
        <taxon>Bacillota</taxon>
        <taxon>Bacilli</taxon>
        <taxon>Bacillales</taxon>
        <taxon>Bacillales Family XII. Incertae Sedis</taxon>
        <taxon>Exiguobacterium</taxon>
    </lineage>
</organism>
<name>A0A377FYL2_9BACL</name>
<dbReference type="Gene3D" id="3.40.50.720">
    <property type="entry name" value="NAD(P)-binding Rossmann-like Domain"/>
    <property type="match status" value="1"/>
</dbReference>
<evidence type="ECO:0000313" key="2">
    <source>
        <dbReference type="EMBL" id="STO09413.1"/>
    </source>
</evidence>
<dbReference type="STRING" id="1397694.GCA_000702585_00272"/>
<evidence type="ECO:0000259" key="1">
    <source>
        <dbReference type="Pfam" id="PF13460"/>
    </source>
</evidence>
<dbReference type="Proteomes" id="UP000254060">
    <property type="component" value="Unassembled WGS sequence"/>
</dbReference>
<dbReference type="EMBL" id="UGGP01000001">
    <property type="protein sequence ID" value="STO09413.1"/>
    <property type="molecule type" value="Genomic_DNA"/>
</dbReference>
<gene>
    <name evidence="2" type="ORF">NCTC13163_02850</name>
</gene>
<dbReference type="PANTHER" id="PTHR43355">
    <property type="entry name" value="FLAVIN REDUCTASE (NADPH)"/>
    <property type="match status" value="1"/>
</dbReference>
<protein>
    <submittedName>
        <fullName evidence="2">Cholesterol dehydrogenase</fullName>
    </submittedName>
</protein>
<reference evidence="2 3" key="1">
    <citation type="submission" date="2018-06" db="EMBL/GenBank/DDBJ databases">
        <authorList>
            <consortium name="Pathogen Informatics"/>
            <person name="Doyle S."/>
        </authorList>
    </citation>
    <scope>NUCLEOTIDE SEQUENCE [LARGE SCALE GENOMIC DNA]</scope>
    <source>
        <strain evidence="2 3">NCTC13163</strain>
    </source>
</reference>
<dbReference type="OrthoDB" id="9785372at2"/>
<dbReference type="CDD" id="cd05244">
    <property type="entry name" value="BVR-B_like_SDR_a"/>
    <property type="match status" value="1"/>
</dbReference>
<dbReference type="AlphaFoldDB" id="A0A377FYL2"/>